<sequence length="78" mass="8400">NDVVAVPAAVDTPSTSRPQESVPKTVVEISTNVLPTDKHDERENDAVDAERDGSSPADEQPVQIAVTLLQLRGKRLLI</sequence>
<protein>
    <submittedName>
        <fullName evidence="2">Uncharacterized protein</fullName>
    </submittedName>
</protein>
<dbReference type="AlphaFoldDB" id="A0ABD0MLD8"/>
<reference evidence="2 3" key="1">
    <citation type="submission" date="2024-05" db="EMBL/GenBank/DDBJ databases">
        <title>Genome sequencing and assembly of Indian major carp, Cirrhinus mrigala (Hamilton, 1822).</title>
        <authorList>
            <person name="Mohindra V."/>
            <person name="Chowdhury L.M."/>
            <person name="Lal K."/>
            <person name="Jena J.K."/>
        </authorList>
    </citation>
    <scope>NUCLEOTIDE SEQUENCE [LARGE SCALE GENOMIC DNA]</scope>
    <source>
        <strain evidence="2">CM1030</strain>
        <tissue evidence="2">Blood</tissue>
    </source>
</reference>
<organism evidence="2 3">
    <name type="scientific">Cirrhinus mrigala</name>
    <name type="common">Mrigala</name>
    <dbReference type="NCBI Taxonomy" id="683832"/>
    <lineage>
        <taxon>Eukaryota</taxon>
        <taxon>Metazoa</taxon>
        <taxon>Chordata</taxon>
        <taxon>Craniata</taxon>
        <taxon>Vertebrata</taxon>
        <taxon>Euteleostomi</taxon>
        <taxon>Actinopterygii</taxon>
        <taxon>Neopterygii</taxon>
        <taxon>Teleostei</taxon>
        <taxon>Ostariophysi</taxon>
        <taxon>Cypriniformes</taxon>
        <taxon>Cyprinidae</taxon>
        <taxon>Labeoninae</taxon>
        <taxon>Labeonini</taxon>
        <taxon>Cirrhinus</taxon>
    </lineage>
</organism>
<feature type="non-terminal residue" evidence="2">
    <location>
        <position position="1"/>
    </location>
</feature>
<evidence type="ECO:0000313" key="2">
    <source>
        <dbReference type="EMBL" id="KAL0149451.1"/>
    </source>
</evidence>
<keyword evidence="3" id="KW-1185">Reference proteome</keyword>
<gene>
    <name evidence="2" type="ORF">M9458_055239</name>
</gene>
<name>A0ABD0MLD8_CIRMR</name>
<evidence type="ECO:0000256" key="1">
    <source>
        <dbReference type="SAM" id="MobiDB-lite"/>
    </source>
</evidence>
<dbReference type="EMBL" id="JAMKFB020000430">
    <property type="protein sequence ID" value="KAL0149451.1"/>
    <property type="molecule type" value="Genomic_DNA"/>
</dbReference>
<feature type="compositionally biased region" description="Low complexity" evidence="1">
    <location>
        <begin position="1"/>
        <end position="10"/>
    </location>
</feature>
<evidence type="ECO:0000313" key="3">
    <source>
        <dbReference type="Proteomes" id="UP001529510"/>
    </source>
</evidence>
<dbReference type="Proteomes" id="UP001529510">
    <property type="component" value="Unassembled WGS sequence"/>
</dbReference>
<feature type="region of interest" description="Disordered" evidence="1">
    <location>
        <begin position="1"/>
        <end position="61"/>
    </location>
</feature>
<comment type="caution">
    <text evidence="2">The sequence shown here is derived from an EMBL/GenBank/DDBJ whole genome shotgun (WGS) entry which is preliminary data.</text>
</comment>
<proteinExistence type="predicted"/>
<accession>A0ABD0MLD8</accession>
<feature type="compositionally biased region" description="Basic and acidic residues" evidence="1">
    <location>
        <begin position="36"/>
        <end position="53"/>
    </location>
</feature>